<feature type="compositionally biased region" description="Polar residues" evidence="1">
    <location>
        <begin position="78"/>
        <end position="89"/>
    </location>
</feature>
<sequence length="263" mass="28880">MRVFDTERQEWAGSRRERLFNTERYLDLPRQRNILQRTAIVLTVCAVAFAGWALIWKDEPEPYRPPAEGAPVDPGVTDGSTSVDPTTDEPTASASPSAVPPAGFEALTDSEGFRIAVPEGWTRDSAESQYGIDIVEYRGPDGIRRIQIFQVMEDSPHASVVEAQKAASTLDGYQETHVQYVPDPSGGQAAEHEYTADELSGEPDTGSSYHVIDYRFEAEDSENYALIVYGTQGGVSDDERELLDTARAWFCPPATECPAPTGT</sequence>
<reference evidence="4" key="1">
    <citation type="journal article" date="2019" name="Int. J. Syst. Evol. Microbiol.">
        <title>The Global Catalogue of Microorganisms (GCM) 10K type strain sequencing project: providing services to taxonomists for standard genome sequencing and annotation.</title>
        <authorList>
            <consortium name="The Broad Institute Genomics Platform"/>
            <consortium name="The Broad Institute Genome Sequencing Center for Infectious Disease"/>
            <person name="Wu L."/>
            <person name="Ma J."/>
        </authorList>
    </citation>
    <scope>NUCLEOTIDE SEQUENCE [LARGE SCALE GENOMIC DNA]</scope>
    <source>
        <strain evidence="4">CGMCC 4.7177</strain>
    </source>
</reference>
<accession>A0ABV9ALN0</accession>
<protein>
    <recommendedName>
        <fullName evidence="5">Serine/arginine repetitive matrix protein 2</fullName>
    </recommendedName>
</protein>
<name>A0ABV9ALN0_9ACTN</name>
<evidence type="ECO:0000256" key="1">
    <source>
        <dbReference type="SAM" id="MobiDB-lite"/>
    </source>
</evidence>
<evidence type="ECO:0000256" key="2">
    <source>
        <dbReference type="SAM" id="Phobius"/>
    </source>
</evidence>
<organism evidence="3 4">
    <name type="scientific">Streptomyces vulcanius</name>
    <dbReference type="NCBI Taxonomy" id="1441876"/>
    <lineage>
        <taxon>Bacteria</taxon>
        <taxon>Bacillati</taxon>
        <taxon>Actinomycetota</taxon>
        <taxon>Actinomycetes</taxon>
        <taxon>Kitasatosporales</taxon>
        <taxon>Streptomycetaceae</taxon>
        <taxon>Streptomyces</taxon>
    </lineage>
</organism>
<dbReference type="RefSeq" id="WP_381169699.1">
    <property type="nucleotide sequence ID" value="NZ_JBHSFK010000004.1"/>
</dbReference>
<feature type="region of interest" description="Disordered" evidence="1">
    <location>
        <begin position="64"/>
        <end position="104"/>
    </location>
</feature>
<feature type="region of interest" description="Disordered" evidence="1">
    <location>
        <begin position="185"/>
        <end position="206"/>
    </location>
</feature>
<comment type="caution">
    <text evidence="3">The sequence shown here is derived from an EMBL/GenBank/DDBJ whole genome shotgun (WGS) entry which is preliminary data.</text>
</comment>
<dbReference type="Proteomes" id="UP001595839">
    <property type="component" value="Unassembled WGS sequence"/>
</dbReference>
<keyword evidence="2" id="KW-0472">Membrane</keyword>
<evidence type="ECO:0008006" key="5">
    <source>
        <dbReference type="Google" id="ProtNLM"/>
    </source>
</evidence>
<gene>
    <name evidence="3" type="ORF">ACFPIH_08165</name>
</gene>
<proteinExistence type="predicted"/>
<evidence type="ECO:0000313" key="3">
    <source>
        <dbReference type="EMBL" id="MFC4499503.1"/>
    </source>
</evidence>
<keyword evidence="2" id="KW-0812">Transmembrane</keyword>
<evidence type="ECO:0000313" key="4">
    <source>
        <dbReference type="Proteomes" id="UP001595839"/>
    </source>
</evidence>
<feature type="compositionally biased region" description="Low complexity" evidence="1">
    <location>
        <begin position="90"/>
        <end position="102"/>
    </location>
</feature>
<dbReference type="EMBL" id="JBHSFK010000004">
    <property type="protein sequence ID" value="MFC4499503.1"/>
    <property type="molecule type" value="Genomic_DNA"/>
</dbReference>
<keyword evidence="4" id="KW-1185">Reference proteome</keyword>
<keyword evidence="2" id="KW-1133">Transmembrane helix</keyword>
<feature type="transmembrane region" description="Helical" evidence="2">
    <location>
        <begin position="34"/>
        <end position="56"/>
    </location>
</feature>